<accession>A0A9D4Z7A6</accession>
<evidence type="ECO:0000313" key="2">
    <source>
        <dbReference type="Proteomes" id="UP000886520"/>
    </source>
</evidence>
<reference evidence="1" key="1">
    <citation type="submission" date="2021-01" db="EMBL/GenBank/DDBJ databases">
        <title>Adiantum capillus-veneris genome.</title>
        <authorList>
            <person name="Fang Y."/>
            <person name="Liao Q."/>
        </authorList>
    </citation>
    <scope>NUCLEOTIDE SEQUENCE</scope>
    <source>
        <strain evidence="1">H3</strain>
        <tissue evidence="1">Leaf</tissue>
    </source>
</reference>
<comment type="caution">
    <text evidence="1">The sequence shown here is derived from an EMBL/GenBank/DDBJ whole genome shotgun (WGS) entry which is preliminary data.</text>
</comment>
<name>A0A9D4Z7A6_ADICA</name>
<dbReference type="EMBL" id="JABFUD020000021">
    <property type="protein sequence ID" value="KAI5063640.1"/>
    <property type="molecule type" value="Genomic_DNA"/>
</dbReference>
<keyword evidence="2" id="KW-1185">Reference proteome</keyword>
<dbReference type="Proteomes" id="UP000886520">
    <property type="component" value="Chromosome 21"/>
</dbReference>
<evidence type="ECO:0000313" key="1">
    <source>
        <dbReference type="EMBL" id="KAI5063640.1"/>
    </source>
</evidence>
<protein>
    <submittedName>
        <fullName evidence="1">Uncharacterized protein</fullName>
    </submittedName>
</protein>
<gene>
    <name evidence="1" type="ORF">GOP47_0022187</name>
</gene>
<dbReference type="AlphaFoldDB" id="A0A9D4Z7A6"/>
<organism evidence="1 2">
    <name type="scientific">Adiantum capillus-veneris</name>
    <name type="common">Maidenhair fern</name>
    <dbReference type="NCBI Taxonomy" id="13818"/>
    <lineage>
        <taxon>Eukaryota</taxon>
        <taxon>Viridiplantae</taxon>
        <taxon>Streptophyta</taxon>
        <taxon>Embryophyta</taxon>
        <taxon>Tracheophyta</taxon>
        <taxon>Polypodiopsida</taxon>
        <taxon>Polypodiidae</taxon>
        <taxon>Polypodiales</taxon>
        <taxon>Pteridineae</taxon>
        <taxon>Pteridaceae</taxon>
        <taxon>Vittarioideae</taxon>
        <taxon>Adiantum</taxon>
    </lineage>
</organism>
<dbReference type="OrthoDB" id="2005400at2759"/>
<proteinExistence type="predicted"/>
<sequence length="217" mass="24195">MIEQRGVYRVPSNVLDQVTFGKQVVEKIVEVPKPVNFVEKIEVYSSYSSALDTDSTWETEFVFSRYETYDIMHVNRVVKEQQIAGEETFCADQGVGEPSLLPCDGKAMLTKQECLDEDDWGFDGPVVDVDDESQVLVAKAMATIQGMQGFPPFPVLFEESTSEDMPVSALDDQLPQVGAMLLMDVMLKVAMQVPLCRLLQVALLKDNDVVESSLDNN</sequence>